<comment type="caution">
    <text evidence="2">The sequence shown here is derived from an EMBL/GenBank/DDBJ whole genome shotgun (WGS) entry which is preliminary data.</text>
</comment>
<accession>A0A3A5MET1</accession>
<dbReference type="PROSITE" id="PS51459">
    <property type="entry name" value="FIDO"/>
    <property type="match status" value="1"/>
</dbReference>
<gene>
    <name evidence="2" type="ORF">D6T64_12680</name>
</gene>
<dbReference type="InterPro" id="IPR053737">
    <property type="entry name" value="Type_II_TA_Toxin"/>
</dbReference>
<proteinExistence type="predicted"/>
<dbReference type="PANTHER" id="PTHR39426">
    <property type="entry name" value="HOMOLOGY TO DEATH-ON-CURING PROTEIN OF PHAGE P1"/>
    <property type="match status" value="1"/>
</dbReference>
<dbReference type="SUPFAM" id="SSF140931">
    <property type="entry name" value="Fic-like"/>
    <property type="match status" value="1"/>
</dbReference>
<dbReference type="RefSeq" id="WP_119975037.1">
    <property type="nucleotide sequence ID" value="NZ_JBHSQA010000006.1"/>
</dbReference>
<dbReference type="OrthoDB" id="9802752at2"/>
<dbReference type="InterPro" id="IPR003812">
    <property type="entry name" value="Fido"/>
</dbReference>
<dbReference type="Proteomes" id="UP000272015">
    <property type="component" value="Unassembled WGS sequence"/>
</dbReference>
<sequence>MTRYLGMADALQVTKRYGFHVRDAGLLASALARPSASMFDTDAYPTLDRKAAALIESLVRNHPLVDGNKRTGWTLLVAFLWINGFAHNFSTDEGYDLVVGVAEGRIELDESERRIHAHRVDRPRE</sequence>
<dbReference type="GO" id="GO:0016301">
    <property type="term" value="F:kinase activity"/>
    <property type="evidence" value="ECO:0007669"/>
    <property type="project" value="InterPro"/>
</dbReference>
<dbReference type="Pfam" id="PF02661">
    <property type="entry name" value="Fic"/>
    <property type="match status" value="1"/>
</dbReference>
<evidence type="ECO:0000259" key="1">
    <source>
        <dbReference type="PROSITE" id="PS51459"/>
    </source>
</evidence>
<reference evidence="2 3" key="1">
    <citation type="submission" date="2018-09" db="EMBL/GenBank/DDBJ databases">
        <title>Novel species of Cryobacterium.</title>
        <authorList>
            <person name="Liu Q."/>
            <person name="Xin Y.-H."/>
        </authorList>
    </citation>
    <scope>NUCLEOTIDE SEQUENCE [LARGE SCALE GENOMIC DNA]</scope>
    <source>
        <strain evidence="2 3">Hh39</strain>
    </source>
</reference>
<evidence type="ECO:0000313" key="2">
    <source>
        <dbReference type="EMBL" id="RJT87942.1"/>
    </source>
</evidence>
<dbReference type="PANTHER" id="PTHR39426:SF1">
    <property type="entry name" value="HOMOLOGY TO DEATH-ON-CURING PROTEIN OF PHAGE P1"/>
    <property type="match status" value="1"/>
</dbReference>
<evidence type="ECO:0000313" key="3">
    <source>
        <dbReference type="Proteomes" id="UP000272015"/>
    </source>
</evidence>
<dbReference type="InterPro" id="IPR006440">
    <property type="entry name" value="Doc"/>
</dbReference>
<dbReference type="NCBIfam" id="TIGR01550">
    <property type="entry name" value="DOC_P1"/>
    <property type="match status" value="1"/>
</dbReference>
<feature type="domain" description="Fido" evidence="1">
    <location>
        <begin position="1"/>
        <end position="117"/>
    </location>
</feature>
<dbReference type="Gene3D" id="1.20.120.1870">
    <property type="entry name" value="Fic/DOC protein, Fido domain"/>
    <property type="match status" value="1"/>
</dbReference>
<keyword evidence="3" id="KW-1185">Reference proteome</keyword>
<name>A0A3A5MET1_9MICO</name>
<dbReference type="InterPro" id="IPR036597">
    <property type="entry name" value="Fido-like_dom_sf"/>
</dbReference>
<dbReference type="AlphaFoldDB" id="A0A3A5MET1"/>
<dbReference type="EMBL" id="QZVS01000086">
    <property type="protein sequence ID" value="RJT87942.1"/>
    <property type="molecule type" value="Genomic_DNA"/>
</dbReference>
<protein>
    <submittedName>
        <fullName evidence="2">Type II toxin-antitoxin system death-on-curing family toxin</fullName>
    </submittedName>
</protein>
<organism evidence="2 3">
    <name type="scientific">Cryobacterium melibiosiphilum</name>
    <dbReference type="NCBI Taxonomy" id="995039"/>
    <lineage>
        <taxon>Bacteria</taxon>
        <taxon>Bacillati</taxon>
        <taxon>Actinomycetota</taxon>
        <taxon>Actinomycetes</taxon>
        <taxon>Micrococcales</taxon>
        <taxon>Microbacteriaceae</taxon>
        <taxon>Cryobacterium</taxon>
    </lineage>
</organism>